<evidence type="ECO:0000313" key="4">
    <source>
        <dbReference type="EMBL" id="CAE0489759.1"/>
    </source>
</evidence>
<gene>
    <name evidence="3" type="ORF">DTER00134_LOCUS4823</name>
    <name evidence="4" type="ORF">DTER00134_LOCUS4830</name>
</gene>
<feature type="transmembrane region" description="Helical" evidence="2">
    <location>
        <begin position="481"/>
        <end position="501"/>
    </location>
</feature>
<accession>A0A6S8IV37</accession>
<sequence length="519" mass="58099">MIGRRRRLMQTLDEEDGVETAGEQQQSPLTQEQRQQQQQEETVQVQQQQLRLQEQHLSAIGQSQGRLRLDQLTVDIDMNTFWVLREILQAGYRPRSLTVEFNRNLGPDLSFAAVYMPKENWQIDDVSEDNAEKSMRATCYFGASAVALNRLAGYYGYVPVAVDEKGVNIFYVHNSTVGGVPVFTWEEVVANVDAGIQAKAKEQGDSSTGGAGSYDSWSDPSIWNPLLLNTTWSALHGNCHDSVWLEVNKDVDFGRGDRLWGHGHPNHFARQMRPVLLRHEPIDGTTRRRFYQPRGVPRFGWVDAPEGVQEEQYWAPEHPDQPSVQLRLQLKAQQEAQAMASAGSQWQTDAPGWGGNSGNDRGDGFGDEGEQQAAAEEEEEEEDLDQYGDEATVNAAAEYPPPSRQRRTRRKARGAQSRYSSNSFDDGDYSADYFGDSSFDDEGEGYGTFGGGRGRRRGRRGGRRRRGFSPVANMRGVLSSLHLAAAFLFGIMASLLVSMLARRNRTPKVGALPTYRVKS</sequence>
<name>A0A6S8IV37_DUNTE</name>
<feature type="compositionally biased region" description="Basic residues" evidence="1">
    <location>
        <begin position="404"/>
        <end position="413"/>
    </location>
</feature>
<dbReference type="EMBL" id="HBIP01008780">
    <property type="protein sequence ID" value="CAE0489752.1"/>
    <property type="molecule type" value="Transcribed_RNA"/>
</dbReference>
<organism evidence="3">
    <name type="scientific">Dunaliella tertiolecta</name>
    <name type="common">Green alga</name>
    <dbReference type="NCBI Taxonomy" id="3047"/>
    <lineage>
        <taxon>Eukaryota</taxon>
        <taxon>Viridiplantae</taxon>
        <taxon>Chlorophyta</taxon>
        <taxon>core chlorophytes</taxon>
        <taxon>Chlorophyceae</taxon>
        <taxon>CS clade</taxon>
        <taxon>Chlamydomonadales</taxon>
        <taxon>Dunaliellaceae</taxon>
        <taxon>Dunaliella</taxon>
    </lineage>
</organism>
<reference evidence="3" key="1">
    <citation type="submission" date="2021-01" db="EMBL/GenBank/DDBJ databases">
        <authorList>
            <person name="Corre E."/>
            <person name="Pelletier E."/>
            <person name="Niang G."/>
            <person name="Scheremetjew M."/>
            <person name="Finn R."/>
            <person name="Kale V."/>
            <person name="Holt S."/>
            <person name="Cochrane G."/>
            <person name="Meng A."/>
            <person name="Brown T."/>
            <person name="Cohen L."/>
        </authorList>
    </citation>
    <scope>NUCLEOTIDE SEQUENCE</scope>
    <source>
        <strain evidence="3">CCMP1320</strain>
    </source>
</reference>
<dbReference type="EMBL" id="HBIP01008787">
    <property type="protein sequence ID" value="CAE0489759.1"/>
    <property type="molecule type" value="Transcribed_RNA"/>
</dbReference>
<evidence type="ECO:0000313" key="3">
    <source>
        <dbReference type="EMBL" id="CAE0489752.1"/>
    </source>
</evidence>
<proteinExistence type="predicted"/>
<keyword evidence="2" id="KW-0472">Membrane</keyword>
<feature type="region of interest" description="Disordered" evidence="1">
    <location>
        <begin position="12"/>
        <end position="40"/>
    </location>
</feature>
<evidence type="ECO:0000256" key="2">
    <source>
        <dbReference type="SAM" id="Phobius"/>
    </source>
</evidence>
<keyword evidence="2" id="KW-0812">Transmembrane</keyword>
<feature type="compositionally biased region" description="Basic residues" evidence="1">
    <location>
        <begin position="453"/>
        <end position="467"/>
    </location>
</feature>
<evidence type="ECO:0000256" key="1">
    <source>
        <dbReference type="SAM" id="MobiDB-lite"/>
    </source>
</evidence>
<dbReference type="AlphaFoldDB" id="A0A6S8IV37"/>
<feature type="compositionally biased region" description="Acidic residues" evidence="1">
    <location>
        <begin position="365"/>
        <end position="388"/>
    </location>
</feature>
<feature type="compositionally biased region" description="Low complexity" evidence="1">
    <location>
        <begin position="23"/>
        <end position="40"/>
    </location>
</feature>
<feature type="region of interest" description="Disordered" evidence="1">
    <location>
        <begin position="444"/>
        <end position="467"/>
    </location>
</feature>
<keyword evidence="2" id="KW-1133">Transmembrane helix</keyword>
<feature type="compositionally biased region" description="Polar residues" evidence="1">
    <location>
        <begin position="335"/>
        <end position="348"/>
    </location>
</feature>
<feature type="region of interest" description="Disordered" evidence="1">
    <location>
        <begin position="335"/>
        <end position="426"/>
    </location>
</feature>
<protein>
    <submittedName>
        <fullName evidence="3">Uncharacterized protein</fullName>
    </submittedName>
</protein>